<dbReference type="EMBL" id="FN656084">
    <property type="protein sequence ID" value="CBY40736.1"/>
    <property type="molecule type" value="Genomic_DNA"/>
</dbReference>
<keyword evidence="1 2" id="KW-0694">RNA-binding</keyword>
<dbReference type="InterPro" id="IPR006630">
    <property type="entry name" value="La_HTH"/>
</dbReference>
<accession>E4YZ58</accession>
<evidence type="ECO:0000256" key="2">
    <source>
        <dbReference type="PROSITE-ProRule" id="PRU00332"/>
    </source>
</evidence>
<proteinExistence type="predicted"/>
<dbReference type="GO" id="GO:0005634">
    <property type="term" value="C:nucleus"/>
    <property type="evidence" value="ECO:0007669"/>
    <property type="project" value="TreeGrafter"/>
</dbReference>
<dbReference type="PANTHER" id="PTHR22792:SF140">
    <property type="entry name" value="ACHILLES, ISOFORM A"/>
    <property type="match status" value="1"/>
</dbReference>
<protein>
    <recommendedName>
        <fullName evidence="4">HTH La-type RNA-binding domain-containing protein</fullName>
    </recommendedName>
</protein>
<dbReference type="InterPro" id="IPR036390">
    <property type="entry name" value="WH_DNA-bd_sf"/>
</dbReference>
<dbReference type="InterPro" id="IPR045180">
    <property type="entry name" value="La_dom_prot"/>
</dbReference>
<dbReference type="InterPro" id="IPR036388">
    <property type="entry name" value="WH-like_DNA-bd_sf"/>
</dbReference>
<dbReference type="Proteomes" id="UP000011014">
    <property type="component" value="Unassembled WGS sequence"/>
</dbReference>
<sequence>FNRREGELTARSSRHFLKNLRSLIFGGTFVLRVARKRNGFLSVKFISSFKRMRELTPDWATTAKALSKSNKLEISADGMKVRRRQPLTAFISSIKAIRSVLITAEALSLSMITNLLIPYGEIVFIQVIKPGMEIPDNIRPYCTRHPELGSRPVAVVKFDTAEAAHRCCRELDSHEEDGELSVCLLGTRIRSFARHRRKKEKSCFGDEFETSKTAKDRLSPSDASVDSAISDVSSSQEGSLSRQPTCQRAEWSHQLPRYNSLQRSPDAAVHRQQVSSAHVPIDRIAMAQAQIYMQEKLLFTARLHYQNALMTAQNKMRSNEVFPRGHYNFASGSTNTKYRAENPAYHQSSLYAGRNKQISENEWSPPPPPGLEAESDAEHSLQASQVQSWISKLALH</sequence>
<evidence type="ECO:0000313" key="5">
    <source>
        <dbReference type="EMBL" id="CBY40736.1"/>
    </source>
</evidence>
<dbReference type="PANTHER" id="PTHR22792">
    <property type="entry name" value="LUPUS LA PROTEIN-RELATED"/>
    <property type="match status" value="1"/>
</dbReference>
<evidence type="ECO:0000256" key="1">
    <source>
        <dbReference type="ARBA" id="ARBA00022884"/>
    </source>
</evidence>
<name>E4YZ58_OIKDI</name>
<feature type="non-terminal residue" evidence="5">
    <location>
        <position position="1"/>
    </location>
</feature>
<evidence type="ECO:0000259" key="4">
    <source>
        <dbReference type="PROSITE" id="PS50961"/>
    </source>
</evidence>
<feature type="compositionally biased region" description="Polar residues" evidence="3">
    <location>
        <begin position="236"/>
        <end position="246"/>
    </location>
</feature>
<organism evidence="5">
    <name type="scientific">Oikopleura dioica</name>
    <name type="common">Tunicate</name>
    <dbReference type="NCBI Taxonomy" id="34765"/>
    <lineage>
        <taxon>Eukaryota</taxon>
        <taxon>Metazoa</taxon>
        <taxon>Chordata</taxon>
        <taxon>Tunicata</taxon>
        <taxon>Appendicularia</taxon>
        <taxon>Copelata</taxon>
        <taxon>Oikopleuridae</taxon>
        <taxon>Oikopleura</taxon>
    </lineage>
</organism>
<dbReference type="PROSITE" id="PS50961">
    <property type="entry name" value="HTH_LA"/>
    <property type="match status" value="1"/>
</dbReference>
<gene>
    <name evidence="5" type="ORF">GSOID_T00022766001</name>
</gene>
<feature type="region of interest" description="Disordered" evidence="3">
    <location>
        <begin position="356"/>
        <end position="380"/>
    </location>
</feature>
<feature type="domain" description="HTH La-type RNA-binding" evidence="4">
    <location>
        <begin position="1"/>
        <end position="92"/>
    </location>
</feature>
<reference evidence="5" key="1">
    <citation type="journal article" date="2010" name="Science">
        <title>Plasticity of animal genome architecture unmasked by rapid evolution of a pelagic tunicate.</title>
        <authorList>
            <person name="Denoeud F."/>
            <person name="Henriet S."/>
            <person name="Mungpakdee S."/>
            <person name="Aury J.M."/>
            <person name="Da Silva C."/>
            <person name="Brinkmann H."/>
            <person name="Mikhaleva J."/>
            <person name="Olsen L.C."/>
            <person name="Jubin C."/>
            <person name="Canestro C."/>
            <person name="Bouquet J.M."/>
            <person name="Danks G."/>
            <person name="Poulain J."/>
            <person name="Campsteijn C."/>
            <person name="Adamski M."/>
            <person name="Cross I."/>
            <person name="Yadetie F."/>
            <person name="Muffato M."/>
            <person name="Louis A."/>
            <person name="Butcher S."/>
            <person name="Tsagkogeorga G."/>
            <person name="Konrad A."/>
            <person name="Singh S."/>
            <person name="Jensen M.F."/>
            <person name="Cong E.H."/>
            <person name="Eikeseth-Otteraa H."/>
            <person name="Noel B."/>
            <person name="Anthouard V."/>
            <person name="Porcel B.M."/>
            <person name="Kachouri-Lafond R."/>
            <person name="Nishino A."/>
            <person name="Ugolini M."/>
            <person name="Chourrout P."/>
            <person name="Nishida H."/>
            <person name="Aasland R."/>
            <person name="Huzurbazar S."/>
            <person name="Westhof E."/>
            <person name="Delsuc F."/>
            <person name="Lehrach H."/>
            <person name="Reinhardt R."/>
            <person name="Weissenbach J."/>
            <person name="Roy S.W."/>
            <person name="Artiguenave F."/>
            <person name="Postlethwait J.H."/>
            <person name="Manak J.R."/>
            <person name="Thompson E.M."/>
            <person name="Jaillon O."/>
            <person name="Du Pasquier L."/>
            <person name="Boudinot P."/>
            <person name="Liberles D.A."/>
            <person name="Volff J.N."/>
            <person name="Philippe H."/>
            <person name="Lenhard B."/>
            <person name="Roest Crollius H."/>
            <person name="Wincker P."/>
            <person name="Chourrout D."/>
        </authorList>
    </citation>
    <scope>NUCLEOTIDE SEQUENCE [LARGE SCALE GENOMIC DNA]</scope>
</reference>
<dbReference type="AlphaFoldDB" id="E4YZ58"/>
<dbReference type="GO" id="GO:0003729">
    <property type="term" value="F:mRNA binding"/>
    <property type="evidence" value="ECO:0007669"/>
    <property type="project" value="TreeGrafter"/>
</dbReference>
<dbReference type="SUPFAM" id="SSF46785">
    <property type="entry name" value="Winged helix' DNA-binding domain"/>
    <property type="match status" value="1"/>
</dbReference>
<feature type="compositionally biased region" description="Low complexity" evidence="3">
    <location>
        <begin position="220"/>
        <end position="235"/>
    </location>
</feature>
<dbReference type="SMART" id="SM00715">
    <property type="entry name" value="LA"/>
    <property type="match status" value="1"/>
</dbReference>
<evidence type="ECO:0000256" key="3">
    <source>
        <dbReference type="SAM" id="MobiDB-lite"/>
    </source>
</evidence>
<dbReference type="Gene3D" id="1.10.10.10">
    <property type="entry name" value="Winged helix-like DNA-binding domain superfamily/Winged helix DNA-binding domain"/>
    <property type="match status" value="1"/>
</dbReference>
<feature type="region of interest" description="Disordered" evidence="3">
    <location>
        <begin position="214"/>
        <end position="248"/>
    </location>
</feature>